<dbReference type="SUPFAM" id="SSF141868">
    <property type="entry name" value="EAL domain-like"/>
    <property type="match status" value="1"/>
</dbReference>
<proteinExistence type="predicted"/>
<dbReference type="STRING" id="702114.A1355_00250"/>
<evidence type="ECO:0000313" key="2">
    <source>
        <dbReference type="EMBL" id="OAI18340.1"/>
    </source>
</evidence>
<dbReference type="PROSITE" id="PS50883">
    <property type="entry name" value="EAL"/>
    <property type="match status" value="1"/>
</dbReference>
<dbReference type="AlphaFoldDB" id="A0A177NMT0"/>
<evidence type="ECO:0000259" key="1">
    <source>
        <dbReference type="PROSITE" id="PS50883"/>
    </source>
</evidence>
<comment type="caution">
    <text evidence="2">The sequence shown here is derived from an EMBL/GenBank/DDBJ whole genome shotgun (WGS) entry which is preliminary data.</text>
</comment>
<dbReference type="PANTHER" id="PTHR33121">
    <property type="entry name" value="CYCLIC DI-GMP PHOSPHODIESTERASE PDEF"/>
    <property type="match status" value="1"/>
</dbReference>
<dbReference type="Pfam" id="PF10388">
    <property type="entry name" value="YkuI_C"/>
    <property type="match status" value="1"/>
</dbReference>
<dbReference type="Gene3D" id="3.20.20.450">
    <property type="entry name" value="EAL domain"/>
    <property type="match status" value="1"/>
</dbReference>
<dbReference type="RefSeq" id="WP_064028671.1">
    <property type="nucleotide sequence ID" value="NZ_LUUK01000169.1"/>
</dbReference>
<reference evidence="3" key="1">
    <citation type="submission" date="2016-03" db="EMBL/GenBank/DDBJ databases">
        <authorList>
            <person name="Heylen K."/>
            <person name="De Vos P."/>
            <person name="Vekeman B."/>
        </authorList>
    </citation>
    <scope>NUCLEOTIDE SEQUENCE [LARGE SCALE GENOMIC DNA]</scope>
    <source>
        <strain evidence="3">R-45383</strain>
    </source>
</reference>
<dbReference type="PANTHER" id="PTHR33121:SF82">
    <property type="entry name" value="SIGNAL TRANSDUCTION PROTEIN CONTAINING A EAL DOMAIN"/>
    <property type="match status" value="1"/>
</dbReference>
<dbReference type="OrthoDB" id="1673646at2"/>
<evidence type="ECO:0000313" key="3">
    <source>
        <dbReference type="Proteomes" id="UP000077628"/>
    </source>
</evidence>
<dbReference type="InterPro" id="IPR018842">
    <property type="entry name" value="YkuI_C"/>
</dbReference>
<organism evidence="2 3">
    <name type="scientific">Methylomonas koyamae</name>
    <dbReference type="NCBI Taxonomy" id="702114"/>
    <lineage>
        <taxon>Bacteria</taxon>
        <taxon>Pseudomonadati</taxon>
        <taxon>Pseudomonadota</taxon>
        <taxon>Gammaproteobacteria</taxon>
        <taxon>Methylococcales</taxon>
        <taxon>Methylococcaceae</taxon>
        <taxon>Methylomonas</taxon>
    </lineage>
</organism>
<feature type="domain" description="EAL" evidence="1">
    <location>
        <begin position="1"/>
        <end position="243"/>
    </location>
</feature>
<sequence length="390" mass="44288">MQAKLQLFPYFQPIISTASGQIVGYEALARQHDANGRVVSAGAWFSSADIDAKQRTELDRQVRWQALQKFAEHADPNSFLAINISAAWIDNLRQLNAVPTVRMLEELNIDRGRVIVEISDAPADPQKLKQIVQRYRKHGLSVAIGDFGAGSSQLERLIAVQPDIIKIDMRLFKQAAKGGIAGDIMQVLSRLGKRTGARLTCEGVETDEEFWFGLDCGAQYMQGFLFGKAEADFKPAQQYQQHIASLRGKFLKQTLVREERKINAINTLKSLAYRLAEALQDDFNLNELVSWNFAESGVIRFYLCNNLGDQISPDFNFSANRWFTDPRKIGFNWSWRPYFFQLLALEHCGDRDRIVSSERYRDFETNLLCKTLALRLDGDRLLLVDTVAVD</sequence>
<dbReference type="InterPro" id="IPR050706">
    <property type="entry name" value="Cyclic-di-GMP_PDE-like"/>
</dbReference>
<dbReference type="Pfam" id="PF00563">
    <property type="entry name" value="EAL"/>
    <property type="match status" value="1"/>
</dbReference>
<keyword evidence="3" id="KW-1185">Reference proteome</keyword>
<protein>
    <submittedName>
        <fullName evidence="2">Diguanylate phosphodiesterase</fullName>
    </submittedName>
</protein>
<dbReference type="InterPro" id="IPR035919">
    <property type="entry name" value="EAL_sf"/>
</dbReference>
<dbReference type="Gene3D" id="3.30.450.20">
    <property type="entry name" value="PAS domain"/>
    <property type="match status" value="1"/>
</dbReference>
<dbReference type="SUPFAM" id="SSF103190">
    <property type="entry name" value="Sensory domain-like"/>
    <property type="match status" value="1"/>
</dbReference>
<dbReference type="Proteomes" id="UP000077628">
    <property type="component" value="Unassembled WGS sequence"/>
</dbReference>
<dbReference type="InterPro" id="IPR029151">
    <property type="entry name" value="Sensor-like_sf"/>
</dbReference>
<dbReference type="CDD" id="cd01948">
    <property type="entry name" value="EAL"/>
    <property type="match status" value="1"/>
</dbReference>
<dbReference type="GO" id="GO:0071111">
    <property type="term" value="F:cyclic-guanylate-specific phosphodiesterase activity"/>
    <property type="evidence" value="ECO:0007669"/>
    <property type="project" value="InterPro"/>
</dbReference>
<dbReference type="InterPro" id="IPR001633">
    <property type="entry name" value="EAL_dom"/>
</dbReference>
<name>A0A177NMT0_9GAMM</name>
<dbReference type="EMBL" id="LUUK01000169">
    <property type="protein sequence ID" value="OAI18340.1"/>
    <property type="molecule type" value="Genomic_DNA"/>
</dbReference>
<dbReference type="SMART" id="SM00052">
    <property type="entry name" value="EAL"/>
    <property type="match status" value="1"/>
</dbReference>
<accession>A0A177NMT0</accession>
<gene>
    <name evidence="2" type="ORF">A1355_00250</name>
</gene>